<dbReference type="STRING" id="634994.GCWU000323_02783"/>
<dbReference type="AlphaFoldDB" id="C9N1Q8"/>
<organism evidence="1 2">
    <name type="scientific">Leptotrichia hofstadii F0254</name>
    <dbReference type="NCBI Taxonomy" id="634994"/>
    <lineage>
        <taxon>Bacteria</taxon>
        <taxon>Fusobacteriati</taxon>
        <taxon>Fusobacteriota</taxon>
        <taxon>Fusobacteriia</taxon>
        <taxon>Fusobacteriales</taxon>
        <taxon>Leptotrichiaceae</taxon>
        <taxon>Leptotrichia</taxon>
    </lineage>
</organism>
<proteinExistence type="predicted"/>
<dbReference type="eggNOG" id="COG0760">
    <property type="taxonomic scope" value="Bacteria"/>
</dbReference>
<evidence type="ECO:0000313" key="1">
    <source>
        <dbReference type="EMBL" id="EEX73176.1"/>
    </source>
</evidence>
<dbReference type="PROSITE" id="PS51257">
    <property type="entry name" value="PROKAR_LIPOPROTEIN"/>
    <property type="match status" value="1"/>
</dbReference>
<evidence type="ECO:0000313" key="2">
    <source>
        <dbReference type="Proteomes" id="UP000006233"/>
    </source>
</evidence>
<dbReference type="Proteomes" id="UP000006233">
    <property type="component" value="Unassembled WGS sequence"/>
</dbReference>
<dbReference type="HOGENOM" id="CLU_2093823_0_0_0"/>
<comment type="caution">
    <text evidence="1">The sequence shown here is derived from an EMBL/GenBank/DDBJ whole genome shotgun (WGS) entry which is preliminary data.</text>
</comment>
<name>C9N1Q8_9FUSO</name>
<sequence>MKNKFKIAVLTALCTFALSCGNSSGGKVLFETSDKKIKVYEKEVNNELEKSLFSSGISEKDLTPEQITQMKHSIIKNIALNRALALKAKEKNLTRIKNIQKARKFYRNSCWQAWQH</sequence>
<dbReference type="RefSeq" id="WP_006806064.1">
    <property type="nucleotide sequence ID" value="NZ_GG700634.1"/>
</dbReference>
<reference evidence="1 2" key="1">
    <citation type="submission" date="2009-09" db="EMBL/GenBank/DDBJ databases">
        <authorList>
            <person name="Weinstock G."/>
            <person name="Sodergren E."/>
            <person name="Clifton S."/>
            <person name="Fulton L."/>
            <person name="Fulton B."/>
            <person name="Courtney L."/>
            <person name="Fronick C."/>
            <person name="Harrison M."/>
            <person name="Strong C."/>
            <person name="Farmer C."/>
            <person name="Delahaunty K."/>
            <person name="Markovic C."/>
            <person name="Hall O."/>
            <person name="Minx P."/>
            <person name="Tomlinson C."/>
            <person name="Mitreva M."/>
            <person name="Nelson J."/>
            <person name="Hou S."/>
            <person name="Wollam A."/>
            <person name="Pepin K.H."/>
            <person name="Johnson M."/>
            <person name="Bhonagiri V."/>
            <person name="Nash W.E."/>
            <person name="Warren W."/>
            <person name="Chinwalla A."/>
            <person name="Mardis E.R."/>
            <person name="Wilson R.K."/>
        </authorList>
    </citation>
    <scope>NUCLEOTIDE SEQUENCE [LARGE SCALE GENOMIC DNA]</scope>
    <source>
        <strain evidence="1 2">F0254</strain>
    </source>
</reference>
<dbReference type="EMBL" id="ACVB02000032">
    <property type="protein sequence ID" value="EEX73176.1"/>
    <property type="molecule type" value="Genomic_DNA"/>
</dbReference>
<gene>
    <name evidence="1" type="ORF">GCWU000323_02783</name>
</gene>
<accession>C9N1Q8</accession>
<protein>
    <submittedName>
        <fullName evidence="1">Uncharacterized protein</fullName>
    </submittedName>
</protein>